<reference evidence="3" key="1">
    <citation type="submission" date="2023-03" db="EMBL/GenBank/DDBJ databases">
        <title>Massive genome expansion in bonnet fungi (Mycena s.s.) driven by repeated elements and novel gene families across ecological guilds.</title>
        <authorList>
            <consortium name="Lawrence Berkeley National Laboratory"/>
            <person name="Harder C.B."/>
            <person name="Miyauchi S."/>
            <person name="Viragh M."/>
            <person name="Kuo A."/>
            <person name="Thoen E."/>
            <person name="Andreopoulos B."/>
            <person name="Lu D."/>
            <person name="Skrede I."/>
            <person name="Drula E."/>
            <person name="Henrissat B."/>
            <person name="Morin E."/>
            <person name="Kohler A."/>
            <person name="Barry K."/>
            <person name="LaButti K."/>
            <person name="Morin E."/>
            <person name="Salamov A."/>
            <person name="Lipzen A."/>
            <person name="Mereny Z."/>
            <person name="Hegedus B."/>
            <person name="Baldrian P."/>
            <person name="Stursova M."/>
            <person name="Weitz H."/>
            <person name="Taylor A."/>
            <person name="Grigoriev I.V."/>
            <person name="Nagy L.G."/>
            <person name="Martin F."/>
            <person name="Kauserud H."/>
        </authorList>
    </citation>
    <scope>NUCLEOTIDE SEQUENCE</scope>
    <source>
        <strain evidence="3">CBHHK188m</strain>
    </source>
</reference>
<dbReference type="GO" id="GO:0006397">
    <property type="term" value="P:mRNA processing"/>
    <property type="evidence" value="ECO:0007669"/>
    <property type="project" value="UniProtKB-KW"/>
</dbReference>
<dbReference type="Proteomes" id="UP001215280">
    <property type="component" value="Unassembled WGS sequence"/>
</dbReference>
<keyword evidence="1" id="KW-0507">mRNA processing</keyword>
<evidence type="ECO:0000313" key="4">
    <source>
        <dbReference type="Proteomes" id="UP001215280"/>
    </source>
</evidence>
<organism evidence="3 4">
    <name type="scientific">Mycena maculata</name>
    <dbReference type="NCBI Taxonomy" id="230809"/>
    <lineage>
        <taxon>Eukaryota</taxon>
        <taxon>Fungi</taxon>
        <taxon>Dikarya</taxon>
        <taxon>Basidiomycota</taxon>
        <taxon>Agaricomycotina</taxon>
        <taxon>Agaricomycetes</taxon>
        <taxon>Agaricomycetidae</taxon>
        <taxon>Agaricales</taxon>
        <taxon>Marasmiineae</taxon>
        <taxon>Mycenaceae</taxon>
        <taxon>Mycena</taxon>
    </lineage>
</organism>
<comment type="caution">
    <text evidence="3">The sequence shown here is derived from an EMBL/GenBank/DDBJ whole genome shotgun (WGS) entry which is preliminary data.</text>
</comment>
<proteinExistence type="predicted"/>
<dbReference type="GO" id="GO:0008270">
    <property type="term" value="F:zinc ion binding"/>
    <property type="evidence" value="ECO:0007669"/>
    <property type="project" value="InterPro"/>
</dbReference>
<feature type="compositionally biased region" description="Basic and acidic residues" evidence="2">
    <location>
        <begin position="49"/>
        <end position="77"/>
    </location>
</feature>
<feature type="region of interest" description="Disordered" evidence="2">
    <location>
        <begin position="278"/>
        <end position="302"/>
    </location>
</feature>
<evidence type="ECO:0008006" key="5">
    <source>
        <dbReference type="Google" id="ProtNLM"/>
    </source>
</evidence>
<evidence type="ECO:0000256" key="2">
    <source>
        <dbReference type="SAM" id="MobiDB-lite"/>
    </source>
</evidence>
<dbReference type="GO" id="GO:0003676">
    <property type="term" value="F:nucleic acid binding"/>
    <property type="evidence" value="ECO:0007669"/>
    <property type="project" value="InterPro"/>
</dbReference>
<dbReference type="InterPro" id="IPR036875">
    <property type="entry name" value="Znf_CCHC_sf"/>
</dbReference>
<feature type="compositionally biased region" description="Low complexity" evidence="2">
    <location>
        <begin position="9"/>
        <end position="22"/>
    </location>
</feature>
<dbReference type="SUPFAM" id="SSF57756">
    <property type="entry name" value="Retrovirus zinc finger-like domains"/>
    <property type="match status" value="1"/>
</dbReference>
<evidence type="ECO:0000313" key="3">
    <source>
        <dbReference type="EMBL" id="KAJ7743929.1"/>
    </source>
</evidence>
<accession>A0AAD7IJY5</accession>
<sequence>MAQIEGGAPSNDQNSQQNQQPPARERKKHMSDTVTDALKNLPQANKLRKNTEIEGRNMERALQRAKHQDRPLLHQDASDDESLLRNLPLLGGGTKRGREDDEQSGERKAAKRIREEIILQPGMSLPVVFHLSLHDLCRHKVYTPFFTCPNLEAINSNAATLPLIKLNAPVLGDKQPRVLDTSAFEQKYLKETDMDRGQWIAASRNYVSFIEVASGSDTSPESVHWNSHFGFFQFMEEAEINYRAILAMDITLCKKYLSLPFVFDTGFYVRELDKVTSGTYNPPNSGGRGSGSSGAPSDTYSGGGHGCGRGGPLFPTGSGGGAQVTVCLICAKRGHYWNHCPSTSFADNTPLSSRPKGNNISALQSG</sequence>
<name>A0AAD7IJY5_9AGAR</name>
<gene>
    <name evidence="3" type="ORF">DFH07DRAFT_777258</name>
</gene>
<dbReference type="AlphaFoldDB" id="A0AAD7IJY5"/>
<protein>
    <recommendedName>
        <fullName evidence="5">CCHC-type domain-containing protein</fullName>
    </recommendedName>
</protein>
<evidence type="ECO:0000256" key="1">
    <source>
        <dbReference type="ARBA" id="ARBA00022664"/>
    </source>
</evidence>
<dbReference type="EMBL" id="JARJLG010000110">
    <property type="protein sequence ID" value="KAJ7743929.1"/>
    <property type="molecule type" value="Genomic_DNA"/>
</dbReference>
<feature type="region of interest" description="Disordered" evidence="2">
    <location>
        <begin position="1"/>
        <end position="109"/>
    </location>
</feature>
<feature type="compositionally biased region" description="Basic and acidic residues" evidence="2">
    <location>
        <begin position="96"/>
        <end position="109"/>
    </location>
</feature>
<keyword evidence="4" id="KW-1185">Reference proteome</keyword>